<dbReference type="PROSITE" id="PS00901">
    <property type="entry name" value="CYS_SYNTHASE"/>
    <property type="match status" value="1"/>
</dbReference>
<evidence type="ECO:0000256" key="5">
    <source>
        <dbReference type="ARBA" id="ARBA00022679"/>
    </source>
</evidence>
<evidence type="ECO:0000256" key="12">
    <source>
        <dbReference type="ARBA" id="ARBA00078545"/>
    </source>
</evidence>
<dbReference type="OrthoDB" id="10259545at2759"/>
<keyword evidence="9" id="KW-0496">Mitochondrion</keyword>
<proteinExistence type="inferred from homology"/>
<evidence type="ECO:0000256" key="7">
    <source>
        <dbReference type="ARBA" id="ARBA00022787"/>
    </source>
</evidence>
<evidence type="ECO:0000256" key="2">
    <source>
        <dbReference type="ARBA" id="ARBA00004572"/>
    </source>
</evidence>
<evidence type="ECO:0000313" key="15">
    <source>
        <dbReference type="EMBL" id="EMD33783.1"/>
    </source>
</evidence>
<evidence type="ECO:0000256" key="10">
    <source>
        <dbReference type="ARBA" id="ARBA00023136"/>
    </source>
</evidence>
<reference evidence="15 16" key="1">
    <citation type="journal article" date="2012" name="Proc. Natl. Acad. Sci. U.S.A.">
        <title>Comparative genomics of Ceriporiopsis subvermispora and Phanerochaete chrysosporium provide insight into selective ligninolysis.</title>
        <authorList>
            <person name="Fernandez-Fueyo E."/>
            <person name="Ruiz-Duenas F.J."/>
            <person name="Ferreira P."/>
            <person name="Floudas D."/>
            <person name="Hibbett D.S."/>
            <person name="Canessa P."/>
            <person name="Larrondo L.F."/>
            <person name="James T.Y."/>
            <person name="Seelenfreund D."/>
            <person name="Lobos S."/>
            <person name="Polanco R."/>
            <person name="Tello M."/>
            <person name="Honda Y."/>
            <person name="Watanabe T."/>
            <person name="Watanabe T."/>
            <person name="Ryu J.S."/>
            <person name="Kubicek C.P."/>
            <person name="Schmoll M."/>
            <person name="Gaskell J."/>
            <person name="Hammel K.E."/>
            <person name="St John F.J."/>
            <person name="Vanden Wymelenberg A."/>
            <person name="Sabat G."/>
            <person name="Splinter BonDurant S."/>
            <person name="Syed K."/>
            <person name="Yadav J.S."/>
            <person name="Doddapaneni H."/>
            <person name="Subramanian V."/>
            <person name="Lavin J.L."/>
            <person name="Oguiza J.A."/>
            <person name="Perez G."/>
            <person name="Pisabarro A.G."/>
            <person name="Ramirez L."/>
            <person name="Santoyo F."/>
            <person name="Master E."/>
            <person name="Coutinho P.M."/>
            <person name="Henrissat B."/>
            <person name="Lombard V."/>
            <person name="Magnuson J.K."/>
            <person name="Kuees U."/>
            <person name="Hori C."/>
            <person name="Igarashi K."/>
            <person name="Samejima M."/>
            <person name="Held B.W."/>
            <person name="Barry K.W."/>
            <person name="LaButti K.M."/>
            <person name="Lapidus A."/>
            <person name="Lindquist E.A."/>
            <person name="Lucas S.M."/>
            <person name="Riley R."/>
            <person name="Salamov A.A."/>
            <person name="Hoffmeister D."/>
            <person name="Schwenk D."/>
            <person name="Hadar Y."/>
            <person name="Yarden O."/>
            <person name="de Vries R.P."/>
            <person name="Wiebenga A."/>
            <person name="Stenlid J."/>
            <person name="Eastwood D."/>
            <person name="Grigoriev I.V."/>
            <person name="Berka R.M."/>
            <person name="Blanchette R.A."/>
            <person name="Kersten P."/>
            <person name="Martinez A.T."/>
            <person name="Vicuna R."/>
            <person name="Cullen D."/>
        </authorList>
    </citation>
    <scope>NUCLEOTIDE SEQUENCE [LARGE SCALE GENOMIC DNA]</scope>
    <source>
        <strain evidence="15 16">B</strain>
    </source>
</reference>
<dbReference type="GO" id="GO:0005741">
    <property type="term" value="C:mitochondrial outer membrane"/>
    <property type="evidence" value="ECO:0007669"/>
    <property type="project" value="UniProtKB-SubCell"/>
</dbReference>
<name>M2QA44_CERS8</name>
<comment type="similarity">
    <text evidence="3">Belongs to the cysteine synthase/cystathionine beta-synthase family.</text>
</comment>
<evidence type="ECO:0000313" key="16">
    <source>
        <dbReference type="Proteomes" id="UP000016930"/>
    </source>
</evidence>
<dbReference type="InterPro" id="IPR001216">
    <property type="entry name" value="P-phosphate_BS"/>
</dbReference>
<comment type="catalytic activity">
    <reaction evidence="11">
        <text>O-acetyl-L-serine + hydrogen sulfide = L-cysteine + acetate</text>
        <dbReference type="Rhea" id="RHEA:14829"/>
        <dbReference type="ChEBI" id="CHEBI:29919"/>
        <dbReference type="ChEBI" id="CHEBI:30089"/>
        <dbReference type="ChEBI" id="CHEBI:35235"/>
        <dbReference type="ChEBI" id="CHEBI:58340"/>
        <dbReference type="EC" id="2.5.1.47"/>
    </reaction>
</comment>
<protein>
    <recommendedName>
        <fullName evidence="4">cysteine synthase</fullName>
        <ecNumber evidence="4">2.5.1.47</ecNumber>
    </recommendedName>
    <alternativeName>
        <fullName evidence="12">Cysteine synthase-like protein</fullName>
    </alternativeName>
</protein>
<comment type="subcellular location">
    <subcellularLocation>
        <location evidence="2">Mitochondrion outer membrane</location>
        <topology evidence="2">Single-pass membrane protein</topology>
    </subcellularLocation>
</comment>
<dbReference type="STRING" id="914234.M2QA44"/>
<evidence type="ECO:0000256" key="13">
    <source>
        <dbReference type="SAM" id="Phobius"/>
    </source>
</evidence>
<keyword evidence="6 13" id="KW-0812">Transmembrane</keyword>
<feature type="domain" description="Tryptophan synthase beta chain-like PALP" evidence="14">
    <location>
        <begin position="255"/>
        <end position="459"/>
    </location>
</feature>
<organism evidence="15 16">
    <name type="scientific">Ceriporiopsis subvermispora (strain B)</name>
    <name type="common">White-rot fungus</name>
    <name type="synonym">Gelatoporia subvermispora</name>
    <dbReference type="NCBI Taxonomy" id="914234"/>
    <lineage>
        <taxon>Eukaryota</taxon>
        <taxon>Fungi</taxon>
        <taxon>Dikarya</taxon>
        <taxon>Basidiomycota</taxon>
        <taxon>Agaricomycotina</taxon>
        <taxon>Agaricomycetes</taxon>
        <taxon>Polyporales</taxon>
        <taxon>Gelatoporiaceae</taxon>
        <taxon>Gelatoporia</taxon>
    </lineage>
</organism>
<evidence type="ECO:0000256" key="4">
    <source>
        <dbReference type="ARBA" id="ARBA00012681"/>
    </source>
</evidence>
<comment type="cofactor">
    <cofactor evidence="1">
        <name>pyridoxal 5'-phosphate</name>
        <dbReference type="ChEBI" id="CHEBI:597326"/>
    </cofactor>
</comment>
<evidence type="ECO:0000256" key="9">
    <source>
        <dbReference type="ARBA" id="ARBA00023128"/>
    </source>
</evidence>
<keyword evidence="8 13" id="KW-1133">Transmembrane helix</keyword>
<dbReference type="HOGENOM" id="CLU_021018_1_0_1"/>
<sequence length="513" mass="56633">MSFLSNIWERVQNPFASRGIAPSKVRHIILGVILGFSLLLTSTAVAQTYGRRRRKRDVPSSLKPRPIELRTDEIVDGVAGLIGNTPLVRIKSLSDALGVEILGKAEFLNPGGSVKDRVALRMIEDAERQGLLHPHTGSRIFEGTVGSTGISIATIARARYSTSFILAQPHSTLLYRGYEVTIIMPDDVAEEKVKALLALGADIERVRPASIVDKKQFVNMARDRAKVFGTEDELDHGPSVQRKHLLSTASSSVVVTTTAHEGLGEDKAILSSREEEEFRTKPRGFFADQFENRSNHDAHFDGTGPEIWRQTSGRVDAFISGAGTGGTIAGIGRYLKSEKEDVLVVLSDPDGSGLYNKVKYGVMFDRREAEGTKRRHQVDTVVEGIGINRLTHNMELALPIIDDAFRVTDAEAVSMARYLVHNDGLFLGSSSACNLVACVQLAKKMGWKDGQRIVTILCDHGSRHYSKVLERRLLAPSQCSNRYKDYRRPLECSGYDSLTILDSHPNVHRYNNA</sequence>
<dbReference type="GO" id="GO:0006535">
    <property type="term" value="P:cysteine biosynthetic process from serine"/>
    <property type="evidence" value="ECO:0007669"/>
    <property type="project" value="InterPro"/>
</dbReference>
<keyword evidence="16" id="KW-1185">Reference proteome</keyword>
<dbReference type="InterPro" id="IPR001926">
    <property type="entry name" value="TrpB-like_PALP"/>
</dbReference>
<dbReference type="AlphaFoldDB" id="M2QA44"/>
<feature type="domain" description="Tryptophan synthase beta chain-like PALP" evidence="14">
    <location>
        <begin position="80"/>
        <end position="218"/>
    </location>
</feature>
<evidence type="ECO:0000259" key="14">
    <source>
        <dbReference type="Pfam" id="PF00291"/>
    </source>
</evidence>
<dbReference type="EC" id="2.5.1.47" evidence="4"/>
<dbReference type="FunFam" id="3.40.50.1100:FF:000096">
    <property type="entry name" value="Related to cysteine synthase"/>
    <property type="match status" value="1"/>
</dbReference>
<keyword evidence="5" id="KW-0808">Transferase</keyword>
<evidence type="ECO:0000256" key="8">
    <source>
        <dbReference type="ARBA" id="ARBA00022989"/>
    </source>
</evidence>
<evidence type="ECO:0000256" key="11">
    <source>
        <dbReference type="ARBA" id="ARBA00047931"/>
    </source>
</evidence>
<dbReference type="GO" id="GO:0004124">
    <property type="term" value="F:cysteine synthase activity"/>
    <property type="evidence" value="ECO:0007669"/>
    <property type="project" value="UniProtKB-EC"/>
</dbReference>
<gene>
    <name evidence="15" type="ORF">CERSUDRAFT_108061</name>
</gene>
<dbReference type="Pfam" id="PF00291">
    <property type="entry name" value="PALP"/>
    <property type="match status" value="2"/>
</dbReference>
<keyword evidence="10 13" id="KW-0472">Membrane</keyword>
<dbReference type="Gene3D" id="3.40.50.1100">
    <property type="match status" value="4"/>
</dbReference>
<dbReference type="EMBL" id="KB445805">
    <property type="protein sequence ID" value="EMD33783.1"/>
    <property type="molecule type" value="Genomic_DNA"/>
</dbReference>
<dbReference type="InterPro" id="IPR036052">
    <property type="entry name" value="TrpB-like_PALP_sf"/>
</dbReference>
<accession>M2QA44</accession>
<dbReference type="InterPro" id="IPR050214">
    <property type="entry name" value="Cys_Synth/Cystath_Beta-Synth"/>
</dbReference>
<feature type="transmembrane region" description="Helical" evidence="13">
    <location>
        <begin position="28"/>
        <end position="46"/>
    </location>
</feature>
<evidence type="ECO:0000256" key="6">
    <source>
        <dbReference type="ARBA" id="ARBA00022692"/>
    </source>
</evidence>
<dbReference type="PANTHER" id="PTHR10314">
    <property type="entry name" value="CYSTATHIONINE BETA-SYNTHASE"/>
    <property type="match status" value="1"/>
</dbReference>
<keyword evidence="7" id="KW-1000">Mitochondrion outer membrane</keyword>
<dbReference type="CDD" id="cd01561">
    <property type="entry name" value="CBS_like"/>
    <property type="match status" value="1"/>
</dbReference>
<evidence type="ECO:0000256" key="3">
    <source>
        <dbReference type="ARBA" id="ARBA00007103"/>
    </source>
</evidence>
<dbReference type="Proteomes" id="UP000016930">
    <property type="component" value="Unassembled WGS sequence"/>
</dbReference>
<evidence type="ECO:0000256" key="1">
    <source>
        <dbReference type="ARBA" id="ARBA00001933"/>
    </source>
</evidence>
<dbReference type="SUPFAM" id="SSF53686">
    <property type="entry name" value="Tryptophan synthase beta subunit-like PLP-dependent enzymes"/>
    <property type="match status" value="1"/>
</dbReference>